<proteinExistence type="predicted"/>
<sequence>MIKAVIFDMDGVIIDSEPVYMEWLRGFLREHQVTASEEELAGMAGISSQNYRKNLELWWQRLGKPLPERENLYEWFERYCERKGFSSNDVKNPYAAALFSRLKSQGIRIAVASSSSRKDILKTLKETELLPFVDVVESGAELEESKPNPEIYLRILQRLELTAKECIAVEDSPYGIQAAKGAGIFVAAKKEERFGFSQSGADVKIEDLDQLWEVLEKQKSG</sequence>
<evidence type="ECO:0000313" key="1">
    <source>
        <dbReference type="EMBL" id="TGY97320.1"/>
    </source>
</evidence>
<organism evidence="1 2">
    <name type="scientific">Petralouisia muris</name>
    <dbReference type="NCBI Taxonomy" id="3032872"/>
    <lineage>
        <taxon>Bacteria</taxon>
        <taxon>Bacillati</taxon>
        <taxon>Bacillota</taxon>
        <taxon>Clostridia</taxon>
        <taxon>Lachnospirales</taxon>
        <taxon>Lachnospiraceae</taxon>
        <taxon>Petralouisia</taxon>
    </lineage>
</organism>
<reference evidence="1" key="1">
    <citation type="submission" date="2019-04" db="EMBL/GenBank/DDBJ databases">
        <title>Microbes associate with the intestines of laboratory mice.</title>
        <authorList>
            <person name="Navarre W."/>
            <person name="Wong E."/>
            <person name="Huang K."/>
            <person name="Tropini C."/>
            <person name="Ng K."/>
            <person name="Yu B."/>
        </authorList>
    </citation>
    <scope>NUCLEOTIDE SEQUENCE</scope>
    <source>
        <strain evidence="1">NM01_1-7b</strain>
    </source>
</reference>
<gene>
    <name evidence="1" type="ORF">E5329_05270</name>
</gene>
<keyword evidence="2" id="KW-1185">Reference proteome</keyword>
<dbReference type="EMBL" id="SRYA01000008">
    <property type="protein sequence ID" value="TGY97320.1"/>
    <property type="molecule type" value="Genomic_DNA"/>
</dbReference>
<evidence type="ECO:0000313" key="2">
    <source>
        <dbReference type="Proteomes" id="UP000304953"/>
    </source>
</evidence>
<accession>A0AC61RZ12</accession>
<dbReference type="Proteomes" id="UP000304953">
    <property type="component" value="Unassembled WGS sequence"/>
</dbReference>
<name>A0AC61RZ12_9FIRM</name>
<protein>
    <submittedName>
        <fullName evidence="1">HAD family phosphatase</fullName>
    </submittedName>
</protein>
<comment type="caution">
    <text evidence="1">The sequence shown here is derived from an EMBL/GenBank/DDBJ whole genome shotgun (WGS) entry which is preliminary data.</text>
</comment>